<evidence type="ECO:0000313" key="7">
    <source>
        <dbReference type="EMBL" id="NMJ40620.1"/>
    </source>
</evidence>
<dbReference type="SUPFAM" id="SSF51905">
    <property type="entry name" value="FAD/NAD(P)-binding domain"/>
    <property type="match status" value="1"/>
</dbReference>
<dbReference type="Pfam" id="PF01266">
    <property type="entry name" value="DAO"/>
    <property type="match status" value="1"/>
</dbReference>
<evidence type="ECO:0000313" key="8">
    <source>
        <dbReference type="Proteomes" id="UP000548582"/>
    </source>
</evidence>
<dbReference type="InterPro" id="IPR006076">
    <property type="entry name" value="FAD-dep_OxRdtase"/>
</dbReference>
<dbReference type="InterPro" id="IPR029043">
    <property type="entry name" value="GcvT/YgfZ_C"/>
</dbReference>
<name>A0A848EAW3_9PROT</name>
<dbReference type="Pfam" id="PF08669">
    <property type="entry name" value="GCV_T_C"/>
    <property type="match status" value="1"/>
</dbReference>
<dbReference type="InterPro" id="IPR027266">
    <property type="entry name" value="TrmE/GcvT-like"/>
</dbReference>
<feature type="domain" description="FAD dependent oxidoreductase" evidence="3">
    <location>
        <begin position="14"/>
        <end position="369"/>
    </location>
</feature>
<dbReference type="PANTHER" id="PTHR43757">
    <property type="entry name" value="AMINOMETHYLTRANSFERASE"/>
    <property type="match status" value="1"/>
</dbReference>
<dbReference type="SUPFAM" id="SSF54373">
    <property type="entry name" value="FAD-linked reductases, C-terminal domain"/>
    <property type="match status" value="1"/>
</dbReference>
<dbReference type="Gene3D" id="3.30.70.1400">
    <property type="entry name" value="Aminomethyltransferase beta-barrel domains"/>
    <property type="match status" value="1"/>
</dbReference>
<dbReference type="SUPFAM" id="SSF103025">
    <property type="entry name" value="Folate-binding domain"/>
    <property type="match status" value="1"/>
</dbReference>
<protein>
    <submittedName>
        <fullName evidence="7">FAD-dependent oxidoreductase</fullName>
    </submittedName>
</protein>
<keyword evidence="2" id="KW-0560">Oxidoreductase</keyword>
<dbReference type="Pfam" id="PF01571">
    <property type="entry name" value="GCV_T"/>
    <property type="match status" value="1"/>
</dbReference>
<dbReference type="Pfam" id="PF16350">
    <property type="entry name" value="FAO_M"/>
    <property type="match status" value="1"/>
</dbReference>
<dbReference type="Gene3D" id="3.50.50.60">
    <property type="entry name" value="FAD/NAD(P)-binding domain"/>
    <property type="match status" value="1"/>
</dbReference>
<comment type="similarity">
    <text evidence="1">Belongs to the GcvT family.</text>
</comment>
<dbReference type="Proteomes" id="UP000548582">
    <property type="component" value="Unassembled WGS sequence"/>
</dbReference>
<dbReference type="InterPro" id="IPR013977">
    <property type="entry name" value="GcvT_C"/>
</dbReference>
<dbReference type="InterPro" id="IPR036188">
    <property type="entry name" value="FAD/NAD-bd_sf"/>
</dbReference>
<feature type="domain" description="Aminomethyltransferase C-terminal" evidence="5">
    <location>
        <begin position="726"/>
        <end position="811"/>
    </location>
</feature>
<dbReference type="EMBL" id="JABBKX010000001">
    <property type="protein sequence ID" value="NMJ40620.1"/>
    <property type="molecule type" value="Genomic_DNA"/>
</dbReference>
<evidence type="ECO:0000256" key="1">
    <source>
        <dbReference type="ARBA" id="ARBA00008609"/>
    </source>
</evidence>
<accession>A0A848EAW3</accession>
<evidence type="ECO:0000259" key="6">
    <source>
        <dbReference type="Pfam" id="PF16350"/>
    </source>
</evidence>
<dbReference type="Gene3D" id="3.30.9.10">
    <property type="entry name" value="D-Amino Acid Oxidase, subunit A, domain 2"/>
    <property type="match status" value="1"/>
</dbReference>
<evidence type="ECO:0000259" key="5">
    <source>
        <dbReference type="Pfam" id="PF08669"/>
    </source>
</evidence>
<evidence type="ECO:0000259" key="4">
    <source>
        <dbReference type="Pfam" id="PF01571"/>
    </source>
</evidence>
<dbReference type="GO" id="GO:0016491">
    <property type="term" value="F:oxidoreductase activity"/>
    <property type="evidence" value="ECO:0007669"/>
    <property type="project" value="UniProtKB-KW"/>
</dbReference>
<proteinExistence type="inferred from homology"/>
<keyword evidence="8" id="KW-1185">Reference proteome</keyword>
<dbReference type="Gene3D" id="2.40.30.110">
    <property type="entry name" value="Aminomethyltransferase beta-barrel domains"/>
    <property type="match status" value="1"/>
</dbReference>
<organism evidence="7 8">
    <name type="scientific">Neoroseomonas marina</name>
    <dbReference type="NCBI Taxonomy" id="1232220"/>
    <lineage>
        <taxon>Bacteria</taxon>
        <taxon>Pseudomonadati</taxon>
        <taxon>Pseudomonadota</taxon>
        <taxon>Alphaproteobacteria</taxon>
        <taxon>Acetobacterales</taxon>
        <taxon>Acetobacteraceae</taxon>
        <taxon>Neoroseomonas</taxon>
    </lineage>
</organism>
<evidence type="ECO:0000259" key="3">
    <source>
        <dbReference type="Pfam" id="PF01266"/>
    </source>
</evidence>
<dbReference type="AlphaFoldDB" id="A0A848EAW3"/>
<dbReference type="PANTHER" id="PTHR43757:SF15">
    <property type="entry name" value="PYRUVATE DEHYDROGENASE PHOSPHATASE REGULATORY SUBUNIT, MITOCHONDRIAL-LIKE"/>
    <property type="match status" value="1"/>
</dbReference>
<dbReference type="SUPFAM" id="SSF101790">
    <property type="entry name" value="Aminomethyltransferase beta-barrel domain"/>
    <property type="match status" value="1"/>
</dbReference>
<gene>
    <name evidence="7" type="ORF">GWK16_05175</name>
</gene>
<sequence>MATAEQPFPTQARAVIIGGGIVGCSLAYHLTRMGWTDVVLLEQGRLSSGTTWHAAGLVGQLRSQRSLTRLIRYSTELYARLEAETGLATGWRRCGSISVARTPERMTLLRRQIASARAQGVDIEEMAPREAGKRWPLMRTDDLCGAVWIPGDGKANPADITQALARGARMKGARIVEKTRVTGIRIEGGVVKAVDTDRGAILCEAAAICAGQWSRELGRRVGVTIPLHSAEHMYIVTGRMEGAHPDLPVLRDPDGYVYFKEEVGGLVMGGFEPDAKPWGMAGIPDDFEFQLLPDDWDQFEPLMRGALQRVPALEHAEIKTFLNGPESFTPDANFILGPAPGLRGLFVGAGFNSMGIASAGGAGRHLAEWMVEGEPSADLWAVDIRRFAPFNGNRRWLHDRVKETLGLHYAMPWPNRELDSARPARRSPLHDRLAARGAVFGSKMGWERALFFAPEGASCEVGYGFGRGAWFGPAAEEHRAAREGVALFDVTSFAKLLLQGPDAEAVLQRLCAADMAVPVGRSVYTPLLNARGGIESDLTVARIGAEEFLILTGTAQATRDADWIRRAMSGDARAVLTDVTSAWSVLALSGPRSRDVLQHAGAEGIGNAELPFGGFRMVDVGYASALACRRSYTGELGFEIYIPTEFALSAHDALVEAGSAFGLRHAGYAALDSLRVEKGYRAWGRDIGPDDTPWEAGLGFAVALDKGCDFTGRAALAATRDAPLRRRLVSLFAEAPNGPLAWGGESLLRDGAPVGDVTSAAFGHTLGGIVALAWVRAEEAIDQAWLDARPLRLDIGGDSVPVRASLRPFHDPKGLRMRA</sequence>
<dbReference type="InterPro" id="IPR032503">
    <property type="entry name" value="FAO_M"/>
</dbReference>
<dbReference type="InterPro" id="IPR006222">
    <property type="entry name" value="GCVT_N"/>
</dbReference>
<evidence type="ECO:0000256" key="2">
    <source>
        <dbReference type="ARBA" id="ARBA00023002"/>
    </source>
</evidence>
<dbReference type="RefSeq" id="WP_170052826.1">
    <property type="nucleotide sequence ID" value="NZ_JABBKX010000001.1"/>
</dbReference>
<feature type="domain" description="GCVT N-terminal" evidence="4">
    <location>
        <begin position="429"/>
        <end position="706"/>
    </location>
</feature>
<dbReference type="InterPro" id="IPR028896">
    <property type="entry name" value="GcvT/YgfZ/DmdA"/>
</dbReference>
<dbReference type="Gene3D" id="3.30.1360.120">
    <property type="entry name" value="Probable tRNA modification gtpase trme, domain 1"/>
    <property type="match status" value="1"/>
</dbReference>
<reference evidence="7 8" key="1">
    <citation type="submission" date="2020-03" db="EMBL/GenBank/DDBJ databases">
        <authorList>
            <person name="Sun Q."/>
        </authorList>
    </citation>
    <scope>NUCLEOTIDE SEQUENCE [LARGE SCALE GENOMIC DNA]</scope>
    <source>
        <strain evidence="7 8">JC162</strain>
    </source>
</reference>
<feature type="domain" description="FAD dependent oxidoreductase central" evidence="6">
    <location>
        <begin position="372"/>
        <end position="427"/>
    </location>
</feature>
<comment type="caution">
    <text evidence="7">The sequence shown here is derived from an EMBL/GenBank/DDBJ whole genome shotgun (WGS) entry which is preliminary data.</text>
</comment>